<feature type="region of interest" description="Disordered" evidence="1">
    <location>
        <begin position="177"/>
        <end position="214"/>
    </location>
</feature>
<feature type="region of interest" description="Disordered" evidence="1">
    <location>
        <begin position="108"/>
        <end position="131"/>
    </location>
</feature>
<dbReference type="EMBL" id="BNEB01000006">
    <property type="protein sequence ID" value="GHI65766.1"/>
    <property type="molecule type" value="Genomic_DNA"/>
</dbReference>
<feature type="compositionally biased region" description="Low complexity" evidence="1">
    <location>
        <begin position="117"/>
        <end position="131"/>
    </location>
</feature>
<sequence length="214" mass="22547">MRTPTSSGTARSTSPWRPNAELRLLVRALAEPVVADVAPEELALFERRARNHFRTRLWRSRPLSLDVVGLATDVVTPAALSAAAGVFGVMSAEWVSRLASRLGRVARRRRRAEAEPSESAASSTPPVAAAPTPTAAELACWRTAALSGALRHVSEQRAEQVADSVLAELVRMLAAGTSGTSVIGPGEPDSIGNRRPAGDEPGDVNGEGSAATRR</sequence>
<comment type="caution">
    <text evidence="2">The sequence shown here is derived from an EMBL/GenBank/DDBJ whole genome shotgun (WGS) entry which is preliminary data.</text>
</comment>
<reference evidence="3" key="1">
    <citation type="submission" date="2023-07" db="EMBL/GenBank/DDBJ databases">
        <title>Whole genome shotgun sequence of Streptomyces cacaoi subsp. asoensis NBRC 13813.</title>
        <authorList>
            <person name="Komaki H."/>
            <person name="Tamura T."/>
        </authorList>
    </citation>
    <scope>NUCLEOTIDE SEQUENCE [LARGE SCALE GENOMIC DNA]</scope>
    <source>
        <strain evidence="3">NBRC 13813</strain>
    </source>
</reference>
<dbReference type="Proteomes" id="UP000649259">
    <property type="component" value="Unassembled WGS sequence"/>
</dbReference>
<evidence type="ECO:0000313" key="2">
    <source>
        <dbReference type="EMBL" id="GHI65766.1"/>
    </source>
</evidence>
<gene>
    <name evidence="2" type="ORF">Saso_74160</name>
</gene>
<organism evidence="2 3">
    <name type="scientific">Streptomyces asoensis</name>
    <dbReference type="NCBI Taxonomy" id="249586"/>
    <lineage>
        <taxon>Bacteria</taxon>
        <taxon>Bacillati</taxon>
        <taxon>Actinomycetota</taxon>
        <taxon>Actinomycetes</taxon>
        <taxon>Kitasatosporales</taxon>
        <taxon>Streptomycetaceae</taxon>
        <taxon>Streptomyces</taxon>
    </lineage>
</organism>
<proteinExistence type="predicted"/>
<accession>A0ABQ3SCB9</accession>
<name>A0ABQ3SCB9_9ACTN</name>
<protein>
    <submittedName>
        <fullName evidence="2">Uncharacterized protein</fullName>
    </submittedName>
</protein>
<evidence type="ECO:0000256" key="1">
    <source>
        <dbReference type="SAM" id="MobiDB-lite"/>
    </source>
</evidence>
<keyword evidence="3" id="KW-1185">Reference proteome</keyword>
<evidence type="ECO:0000313" key="3">
    <source>
        <dbReference type="Proteomes" id="UP000649259"/>
    </source>
</evidence>